<evidence type="ECO:0000256" key="2">
    <source>
        <dbReference type="ARBA" id="ARBA00022553"/>
    </source>
</evidence>
<organism evidence="5 6">
    <name type="scientific">Nocardia tenerifensis</name>
    <dbReference type="NCBI Taxonomy" id="228006"/>
    <lineage>
        <taxon>Bacteria</taxon>
        <taxon>Bacillati</taxon>
        <taxon>Actinomycetota</taxon>
        <taxon>Actinomycetes</taxon>
        <taxon>Mycobacteriales</taxon>
        <taxon>Nocardiaceae</taxon>
        <taxon>Nocardia</taxon>
    </lineage>
</organism>
<evidence type="ECO:0000259" key="4">
    <source>
        <dbReference type="PROSITE" id="PS50075"/>
    </source>
</evidence>
<keyword evidence="6" id="KW-1185">Reference proteome</keyword>
<dbReference type="GO" id="GO:0031177">
    <property type="term" value="F:phosphopantetheine binding"/>
    <property type="evidence" value="ECO:0007669"/>
    <property type="project" value="InterPro"/>
</dbReference>
<feature type="domain" description="Carrier" evidence="4">
    <location>
        <begin position="100"/>
        <end position="175"/>
    </location>
</feature>
<dbReference type="GO" id="GO:0016874">
    <property type="term" value="F:ligase activity"/>
    <property type="evidence" value="ECO:0007669"/>
    <property type="project" value="UniProtKB-KW"/>
</dbReference>
<proteinExistence type="predicted"/>
<dbReference type="Pfam" id="PF00550">
    <property type="entry name" value="PP-binding"/>
    <property type="match status" value="1"/>
</dbReference>
<dbReference type="GO" id="GO:0000036">
    <property type="term" value="F:acyl carrier activity"/>
    <property type="evidence" value="ECO:0007669"/>
    <property type="project" value="TreeGrafter"/>
</dbReference>
<evidence type="ECO:0000256" key="3">
    <source>
        <dbReference type="ARBA" id="ARBA00022598"/>
    </source>
</evidence>
<dbReference type="SUPFAM" id="SSF47336">
    <property type="entry name" value="ACP-like"/>
    <property type="match status" value="1"/>
</dbReference>
<dbReference type="GO" id="GO:0044550">
    <property type="term" value="P:secondary metabolite biosynthetic process"/>
    <property type="evidence" value="ECO:0007669"/>
    <property type="project" value="TreeGrafter"/>
</dbReference>
<dbReference type="SMART" id="SM00823">
    <property type="entry name" value="PKS_PP"/>
    <property type="match status" value="1"/>
</dbReference>
<dbReference type="RefSeq" id="WP_083894592.1">
    <property type="nucleotide sequence ID" value="NZ_QJKF01000024.1"/>
</dbReference>
<keyword evidence="2" id="KW-0597">Phosphoprotein</keyword>
<evidence type="ECO:0000313" key="5">
    <source>
        <dbReference type="EMBL" id="PXX54601.1"/>
    </source>
</evidence>
<dbReference type="InterPro" id="IPR020806">
    <property type="entry name" value="PKS_PP-bd"/>
</dbReference>
<dbReference type="PANTHER" id="PTHR45527:SF10">
    <property type="entry name" value="PYOCHELIN SYNTHASE PCHF"/>
    <property type="match status" value="1"/>
</dbReference>
<sequence>MIHRLPAELSETLRQALAGHDGVADFAILPLSGDPAVVVVLSEMGCVLEIREELRAVLDRAGSDAEPAVLAVTELPAHHLDEAWFRREMANSPSASRYAAPATALEHELAACLARVLNRPRVGVLDDFVDLGGDSVLAVRFVTAVRDENDLPLTLIELFGAGTVRRLAQLLTAREPIALSGRG</sequence>
<dbReference type="Proteomes" id="UP000247569">
    <property type="component" value="Unassembled WGS sequence"/>
</dbReference>
<evidence type="ECO:0000256" key="1">
    <source>
        <dbReference type="ARBA" id="ARBA00022450"/>
    </source>
</evidence>
<dbReference type="Gene3D" id="1.10.1200.10">
    <property type="entry name" value="ACP-like"/>
    <property type="match status" value="1"/>
</dbReference>
<keyword evidence="1" id="KW-0596">Phosphopantetheine</keyword>
<name>A0A318JLN0_9NOCA</name>
<dbReference type="AlphaFoldDB" id="A0A318JLN0"/>
<protein>
    <submittedName>
        <fullName evidence="5">Phosphopantetheine binding protein</fullName>
    </submittedName>
</protein>
<dbReference type="InterPro" id="IPR036736">
    <property type="entry name" value="ACP-like_sf"/>
</dbReference>
<keyword evidence="3" id="KW-0436">Ligase</keyword>
<evidence type="ECO:0000313" key="6">
    <source>
        <dbReference type="Proteomes" id="UP000247569"/>
    </source>
</evidence>
<dbReference type="GO" id="GO:0043041">
    <property type="term" value="P:amino acid activation for nonribosomal peptide biosynthetic process"/>
    <property type="evidence" value="ECO:0007669"/>
    <property type="project" value="TreeGrafter"/>
</dbReference>
<accession>A0A318JLN0</accession>
<dbReference type="GO" id="GO:0005737">
    <property type="term" value="C:cytoplasm"/>
    <property type="evidence" value="ECO:0007669"/>
    <property type="project" value="TreeGrafter"/>
</dbReference>
<reference evidence="5 6" key="1">
    <citation type="submission" date="2018-05" db="EMBL/GenBank/DDBJ databases">
        <title>Genomic Encyclopedia of Type Strains, Phase IV (KMG-IV): sequencing the most valuable type-strain genomes for metagenomic binning, comparative biology and taxonomic classification.</title>
        <authorList>
            <person name="Goeker M."/>
        </authorList>
    </citation>
    <scope>NUCLEOTIDE SEQUENCE [LARGE SCALE GENOMIC DNA]</scope>
    <source>
        <strain evidence="5 6">DSM 44704</strain>
    </source>
</reference>
<dbReference type="PANTHER" id="PTHR45527">
    <property type="entry name" value="NONRIBOSOMAL PEPTIDE SYNTHETASE"/>
    <property type="match status" value="1"/>
</dbReference>
<dbReference type="InterPro" id="IPR009081">
    <property type="entry name" value="PP-bd_ACP"/>
</dbReference>
<gene>
    <name evidence="5" type="ORF">DFR70_12442</name>
</gene>
<comment type="caution">
    <text evidence="5">The sequence shown here is derived from an EMBL/GenBank/DDBJ whole genome shotgun (WGS) entry which is preliminary data.</text>
</comment>
<dbReference type="EMBL" id="QJKF01000024">
    <property type="protein sequence ID" value="PXX54601.1"/>
    <property type="molecule type" value="Genomic_DNA"/>
</dbReference>
<dbReference type="PROSITE" id="PS50075">
    <property type="entry name" value="CARRIER"/>
    <property type="match status" value="1"/>
</dbReference>